<feature type="transmembrane region" description="Helical" evidence="7">
    <location>
        <begin position="245"/>
        <end position="266"/>
    </location>
</feature>
<keyword evidence="2 7" id="KW-0813">Transport</keyword>
<organism evidence="9 10">
    <name type="scientific">Ruoffia halotolerans</name>
    <dbReference type="NCBI Taxonomy" id="2748684"/>
    <lineage>
        <taxon>Bacteria</taxon>
        <taxon>Bacillati</taxon>
        <taxon>Bacillota</taxon>
        <taxon>Bacilli</taxon>
        <taxon>Lactobacillales</taxon>
        <taxon>Aerococcaceae</taxon>
        <taxon>Ruoffia</taxon>
    </lineage>
</organism>
<keyword evidence="3" id="KW-1003">Cell membrane</keyword>
<dbReference type="CDD" id="cd06261">
    <property type="entry name" value="TM_PBP2"/>
    <property type="match status" value="1"/>
</dbReference>
<keyword evidence="5 7" id="KW-1133">Transmembrane helix</keyword>
<name>A0A839A7H6_9LACT</name>
<dbReference type="Proteomes" id="UP000571018">
    <property type="component" value="Unassembled WGS sequence"/>
</dbReference>
<evidence type="ECO:0000256" key="5">
    <source>
        <dbReference type="ARBA" id="ARBA00022989"/>
    </source>
</evidence>
<reference evidence="9 10" key="1">
    <citation type="submission" date="2020-06" db="EMBL/GenBank/DDBJ databases">
        <title>Reclassification of Facklamia ignava, Facklamia soureckii and Facklami tabacinasalis as Falseniella iganva gen. nov., comb. nov., Hutsoniella ignava gen. nov., comb. nov., and Ruoffia tabacinasalis gen. nov., comb. nov and description of Ruoffia haltotolerans sp. nov., isolated from hypersaline Inland Sea of Qatar.</title>
        <authorList>
            <person name="Fotedar R."/>
            <person name="Sankaranarayanan K."/>
            <person name="Lawson P."/>
            <person name="Caldwell M."/>
            <person name="Zeyara A."/>
            <person name="Al Malki A."/>
            <person name="Ali M."/>
        </authorList>
    </citation>
    <scope>NUCLEOTIDE SEQUENCE [LARGE SCALE GENOMIC DNA]</scope>
    <source>
        <strain evidence="9 10">INB8</strain>
    </source>
</reference>
<feature type="transmembrane region" description="Helical" evidence="7">
    <location>
        <begin position="38"/>
        <end position="56"/>
    </location>
</feature>
<sequence>MVEKRVVYNGELRSQEELDAYYKPVKKSFWKRILQHKIFYLMILPCLIHYTVFSYWPMAGNILAFKEFGFNTGMFGGDWVGFKYFEQFFNDPRSMLYVRNTLVISSMKLFLYLPFPIMLALMFNEVKQPRLRDTLQTVTYLPYFISWVVVIGLMNALLAPNTGLLNQVIANLGGDGSKFWMMDRTLFYPLTFLSYLWKEVGWDSIIYFSAIVAISPSLFEAAAIDGAGKLRQMWHVTIPGIRGTIILLFIMSLGSILSAGFDQVFLMQNPGNADVSEIIDTYVVRTGLQGGQFGYSTAISLMQGLVGLVLTVIVNHIADKKFDSAVW</sequence>
<evidence type="ECO:0000256" key="6">
    <source>
        <dbReference type="ARBA" id="ARBA00023136"/>
    </source>
</evidence>
<feature type="transmembrane region" description="Helical" evidence="7">
    <location>
        <begin position="138"/>
        <end position="158"/>
    </location>
</feature>
<evidence type="ECO:0000313" key="9">
    <source>
        <dbReference type="EMBL" id="MBA5729613.1"/>
    </source>
</evidence>
<evidence type="ECO:0000256" key="3">
    <source>
        <dbReference type="ARBA" id="ARBA00022475"/>
    </source>
</evidence>
<proteinExistence type="inferred from homology"/>
<dbReference type="GO" id="GO:0005886">
    <property type="term" value="C:plasma membrane"/>
    <property type="evidence" value="ECO:0007669"/>
    <property type="project" value="UniProtKB-SubCell"/>
</dbReference>
<dbReference type="EMBL" id="JACAOA010000018">
    <property type="protein sequence ID" value="MBA5729613.1"/>
    <property type="molecule type" value="Genomic_DNA"/>
</dbReference>
<gene>
    <name evidence="9" type="ORF">HW423_07430</name>
</gene>
<feature type="domain" description="ABC transmembrane type-1" evidence="8">
    <location>
        <begin position="98"/>
        <end position="314"/>
    </location>
</feature>
<evidence type="ECO:0000256" key="2">
    <source>
        <dbReference type="ARBA" id="ARBA00022448"/>
    </source>
</evidence>
<feature type="transmembrane region" description="Helical" evidence="7">
    <location>
        <begin position="205"/>
        <end position="224"/>
    </location>
</feature>
<accession>A0A839A7H6</accession>
<dbReference type="AlphaFoldDB" id="A0A839A7H6"/>
<dbReference type="Gene3D" id="1.10.3720.10">
    <property type="entry name" value="MetI-like"/>
    <property type="match status" value="1"/>
</dbReference>
<evidence type="ECO:0000256" key="7">
    <source>
        <dbReference type="RuleBase" id="RU363032"/>
    </source>
</evidence>
<dbReference type="InterPro" id="IPR050809">
    <property type="entry name" value="UgpAE/MalFG_permease"/>
</dbReference>
<feature type="transmembrane region" description="Helical" evidence="7">
    <location>
        <begin position="293"/>
        <end position="314"/>
    </location>
</feature>
<evidence type="ECO:0000259" key="8">
    <source>
        <dbReference type="PROSITE" id="PS50928"/>
    </source>
</evidence>
<comment type="similarity">
    <text evidence="7">Belongs to the binding-protein-dependent transport system permease family.</text>
</comment>
<keyword evidence="4 7" id="KW-0812">Transmembrane</keyword>
<dbReference type="GO" id="GO:0055085">
    <property type="term" value="P:transmembrane transport"/>
    <property type="evidence" value="ECO:0007669"/>
    <property type="project" value="InterPro"/>
</dbReference>
<dbReference type="InterPro" id="IPR000515">
    <property type="entry name" value="MetI-like"/>
</dbReference>
<comment type="subcellular location">
    <subcellularLocation>
        <location evidence="1 7">Cell membrane</location>
        <topology evidence="1 7">Multi-pass membrane protein</topology>
    </subcellularLocation>
</comment>
<dbReference type="InterPro" id="IPR035906">
    <property type="entry name" value="MetI-like_sf"/>
</dbReference>
<dbReference type="PROSITE" id="PS50928">
    <property type="entry name" value="ABC_TM1"/>
    <property type="match status" value="1"/>
</dbReference>
<evidence type="ECO:0000313" key="10">
    <source>
        <dbReference type="Proteomes" id="UP000571018"/>
    </source>
</evidence>
<evidence type="ECO:0000256" key="1">
    <source>
        <dbReference type="ARBA" id="ARBA00004651"/>
    </source>
</evidence>
<dbReference type="PANTHER" id="PTHR43227:SF11">
    <property type="entry name" value="BLL4140 PROTEIN"/>
    <property type="match status" value="1"/>
</dbReference>
<keyword evidence="6 7" id="KW-0472">Membrane</keyword>
<protein>
    <submittedName>
        <fullName evidence="9">Sugar ABC transporter permease</fullName>
    </submittedName>
</protein>
<keyword evidence="10" id="KW-1185">Reference proteome</keyword>
<dbReference type="PANTHER" id="PTHR43227">
    <property type="entry name" value="BLL4140 PROTEIN"/>
    <property type="match status" value="1"/>
</dbReference>
<comment type="caution">
    <text evidence="9">The sequence shown here is derived from an EMBL/GenBank/DDBJ whole genome shotgun (WGS) entry which is preliminary data.</text>
</comment>
<feature type="transmembrane region" description="Helical" evidence="7">
    <location>
        <begin position="109"/>
        <end position="126"/>
    </location>
</feature>
<dbReference type="SUPFAM" id="SSF161098">
    <property type="entry name" value="MetI-like"/>
    <property type="match status" value="1"/>
</dbReference>
<dbReference type="Pfam" id="PF00528">
    <property type="entry name" value="BPD_transp_1"/>
    <property type="match status" value="1"/>
</dbReference>
<evidence type="ECO:0000256" key="4">
    <source>
        <dbReference type="ARBA" id="ARBA00022692"/>
    </source>
</evidence>
<dbReference type="RefSeq" id="WP_218931303.1">
    <property type="nucleotide sequence ID" value="NZ_JACAOA010000018.1"/>
</dbReference>